<feature type="transmembrane region" description="Helical" evidence="8">
    <location>
        <begin position="34"/>
        <end position="54"/>
    </location>
</feature>
<keyword evidence="4" id="KW-0309">Germination</keyword>
<comment type="caution">
    <text evidence="9">The sequence shown here is derived from an EMBL/GenBank/DDBJ whole genome shotgun (WGS) entry which is preliminary data.</text>
</comment>
<dbReference type="InterPro" id="IPR004761">
    <property type="entry name" value="Spore_GerAB"/>
</dbReference>
<protein>
    <submittedName>
        <fullName evidence="9">GerAB/ArcD/ProY family transporter</fullName>
    </submittedName>
</protein>
<evidence type="ECO:0000256" key="7">
    <source>
        <dbReference type="ARBA" id="ARBA00023136"/>
    </source>
</evidence>
<dbReference type="NCBIfam" id="TIGR00912">
    <property type="entry name" value="2A0309"/>
    <property type="match status" value="1"/>
</dbReference>
<feature type="transmembrane region" description="Helical" evidence="8">
    <location>
        <begin position="66"/>
        <end position="88"/>
    </location>
</feature>
<dbReference type="GO" id="GO:0016020">
    <property type="term" value="C:membrane"/>
    <property type="evidence" value="ECO:0007669"/>
    <property type="project" value="UniProtKB-SubCell"/>
</dbReference>
<keyword evidence="5 8" id="KW-0812">Transmembrane</keyword>
<comment type="subcellular location">
    <subcellularLocation>
        <location evidence="1">Membrane</location>
        <topology evidence="1">Multi-pass membrane protein</topology>
    </subcellularLocation>
</comment>
<comment type="similarity">
    <text evidence="2">Belongs to the amino acid-polyamine-organocation (APC) superfamily. Spore germination protein (SGP) (TC 2.A.3.9) family.</text>
</comment>
<dbReference type="Proteomes" id="UP000535838">
    <property type="component" value="Unassembled WGS sequence"/>
</dbReference>
<keyword evidence="3" id="KW-0813">Transport</keyword>
<organism evidence="9 10">
    <name type="scientific">Cohnella thailandensis</name>
    <dbReference type="NCBI Taxonomy" id="557557"/>
    <lineage>
        <taxon>Bacteria</taxon>
        <taxon>Bacillati</taxon>
        <taxon>Bacillota</taxon>
        <taxon>Bacilli</taxon>
        <taxon>Bacillales</taxon>
        <taxon>Paenibacillaceae</taxon>
        <taxon>Cohnella</taxon>
    </lineage>
</organism>
<dbReference type="Pfam" id="PF03845">
    <property type="entry name" value="Spore_permease"/>
    <property type="match status" value="1"/>
</dbReference>
<feature type="transmembrane region" description="Helical" evidence="8">
    <location>
        <begin position="108"/>
        <end position="127"/>
    </location>
</feature>
<keyword evidence="6 8" id="KW-1133">Transmembrane helix</keyword>
<dbReference type="PANTHER" id="PTHR34975:SF2">
    <property type="entry name" value="SPORE GERMINATION PROTEIN A2"/>
    <property type="match status" value="1"/>
</dbReference>
<feature type="transmembrane region" description="Helical" evidence="8">
    <location>
        <begin position="301"/>
        <end position="319"/>
    </location>
</feature>
<gene>
    <name evidence="9" type="ORF">H7B67_25110</name>
</gene>
<dbReference type="EMBL" id="JACJVQ010000021">
    <property type="protein sequence ID" value="MBB6637422.1"/>
    <property type="molecule type" value="Genomic_DNA"/>
</dbReference>
<evidence type="ECO:0000256" key="4">
    <source>
        <dbReference type="ARBA" id="ARBA00022544"/>
    </source>
</evidence>
<dbReference type="AlphaFoldDB" id="A0A841T1J6"/>
<proteinExistence type="inferred from homology"/>
<feature type="transmembrane region" description="Helical" evidence="8">
    <location>
        <begin position="214"/>
        <end position="247"/>
    </location>
</feature>
<feature type="transmembrane region" description="Helical" evidence="8">
    <location>
        <begin position="331"/>
        <end position="351"/>
    </location>
</feature>
<evidence type="ECO:0000256" key="8">
    <source>
        <dbReference type="SAM" id="Phobius"/>
    </source>
</evidence>
<sequence>MSQNQLAAAVFLFQLGSSPLFLLAGAAKGDAWIAVFIGMLAGGLLLLSATLPIFRKEPNLTLIELLPKYFGRILGTTVALAYVLYFSYKSVRNVREFGDLLNTFLLPNTPLAFLLLVAVLLSAYAVYHGVEVFFRLMEFLFPWIILFYVFLFSFAFMSNAVHPENLEPVLEHGLKPVVLAALPELVSFPFGEMVLFLMFWRYTESVPKTVRTTLLSFAGAGIFLVITNAIILAVLGKLSFFAVIPLLQVTNLVRVAGIVERMDPVVLLLLFTGVYLKQTAYYLGAVLALSQVLGRQWRRCILPIGLLIFVGSLAFRSYMEQVRIGFKLNLNYHFPIFQIVIPFILLAVILLRSPQSRRAED</sequence>
<evidence type="ECO:0000256" key="5">
    <source>
        <dbReference type="ARBA" id="ARBA00022692"/>
    </source>
</evidence>
<keyword evidence="7 8" id="KW-0472">Membrane</keyword>
<evidence type="ECO:0000313" key="10">
    <source>
        <dbReference type="Proteomes" id="UP000535838"/>
    </source>
</evidence>
<evidence type="ECO:0000256" key="1">
    <source>
        <dbReference type="ARBA" id="ARBA00004141"/>
    </source>
</evidence>
<evidence type="ECO:0000256" key="3">
    <source>
        <dbReference type="ARBA" id="ARBA00022448"/>
    </source>
</evidence>
<evidence type="ECO:0000256" key="2">
    <source>
        <dbReference type="ARBA" id="ARBA00007998"/>
    </source>
</evidence>
<feature type="transmembrane region" description="Helical" evidence="8">
    <location>
        <begin position="177"/>
        <end position="202"/>
    </location>
</feature>
<dbReference type="PANTHER" id="PTHR34975">
    <property type="entry name" value="SPORE GERMINATION PROTEIN A2"/>
    <property type="match status" value="1"/>
</dbReference>
<reference evidence="9 10" key="1">
    <citation type="submission" date="2020-08" db="EMBL/GenBank/DDBJ databases">
        <title>Cohnella phylogeny.</title>
        <authorList>
            <person name="Dunlap C."/>
        </authorList>
    </citation>
    <scope>NUCLEOTIDE SEQUENCE [LARGE SCALE GENOMIC DNA]</scope>
    <source>
        <strain evidence="9 10">DSM 25241</strain>
    </source>
</reference>
<feature type="transmembrane region" description="Helical" evidence="8">
    <location>
        <begin position="139"/>
        <end position="157"/>
    </location>
</feature>
<keyword evidence="10" id="KW-1185">Reference proteome</keyword>
<evidence type="ECO:0000256" key="6">
    <source>
        <dbReference type="ARBA" id="ARBA00022989"/>
    </source>
</evidence>
<accession>A0A841T1J6</accession>
<dbReference type="GO" id="GO:0009847">
    <property type="term" value="P:spore germination"/>
    <property type="evidence" value="ECO:0007669"/>
    <property type="project" value="InterPro"/>
</dbReference>
<name>A0A841T1J6_9BACL</name>
<evidence type="ECO:0000313" key="9">
    <source>
        <dbReference type="EMBL" id="MBB6637422.1"/>
    </source>
</evidence>
<feature type="transmembrane region" description="Helical" evidence="8">
    <location>
        <begin position="267"/>
        <end position="289"/>
    </location>
</feature>